<protein>
    <submittedName>
        <fullName evidence="1">Uncharacterized protein</fullName>
    </submittedName>
</protein>
<dbReference type="EMBL" id="GBXM01016981">
    <property type="protein sequence ID" value="JAH91596.1"/>
    <property type="molecule type" value="Transcribed_RNA"/>
</dbReference>
<reference evidence="1" key="2">
    <citation type="journal article" date="2015" name="Fish Shellfish Immunol.">
        <title>Early steps in the European eel (Anguilla anguilla)-Vibrio vulnificus interaction in the gills: Role of the RtxA13 toxin.</title>
        <authorList>
            <person name="Callol A."/>
            <person name="Pajuelo D."/>
            <person name="Ebbesson L."/>
            <person name="Teles M."/>
            <person name="MacKenzie S."/>
            <person name="Amaro C."/>
        </authorList>
    </citation>
    <scope>NUCLEOTIDE SEQUENCE</scope>
</reference>
<accession>A0A0E9WMQ8</accession>
<proteinExistence type="predicted"/>
<organism evidence="1">
    <name type="scientific">Anguilla anguilla</name>
    <name type="common">European freshwater eel</name>
    <name type="synonym">Muraena anguilla</name>
    <dbReference type="NCBI Taxonomy" id="7936"/>
    <lineage>
        <taxon>Eukaryota</taxon>
        <taxon>Metazoa</taxon>
        <taxon>Chordata</taxon>
        <taxon>Craniata</taxon>
        <taxon>Vertebrata</taxon>
        <taxon>Euteleostomi</taxon>
        <taxon>Actinopterygii</taxon>
        <taxon>Neopterygii</taxon>
        <taxon>Teleostei</taxon>
        <taxon>Anguilliformes</taxon>
        <taxon>Anguillidae</taxon>
        <taxon>Anguilla</taxon>
    </lineage>
</organism>
<reference evidence="1" key="1">
    <citation type="submission" date="2014-11" db="EMBL/GenBank/DDBJ databases">
        <authorList>
            <person name="Amaro Gonzalez C."/>
        </authorList>
    </citation>
    <scope>NUCLEOTIDE SEQUENCE</scope>
</reference>
<sequence length="48" mass="5548">MEEIRRRRSWSKTCCGAALVFSNTMCTVKTKNVKLKCFAKLWILPLKG</sequence>
<name>A0A0E9WMQ8_ANGAN</name>
<dbReference type="AlphaFoldDB" id="A0A0E9WMQ8"/>
<evidence type="ECO:0000313" key="1">
    <source>
        <dbReference type="EMBL" id="JAH91596.1"/>
    </source>
</evidence>